<evidence type="ECO:0000256" key="1">
    <source>
        <dbReference type="SAM" id="Coils"/>
    </source>
</evidence>
<sequence length="221" mass="24914">MRRAQSVRNYARSNTSIQADDLGVVIEASEESLETALRRQLLEKDREVDRLKTQIAQLQEQLARRPPIERIQAVEREYAQLDILLQGTQRENEKSMAELNRLRDREKVLEKELERLIGPDWQASLNIASSSTFVARSGVTGTPSMGSPLVSHSAVASSKKAAPSATTDATMAQIEQVRLLILGMEQRLQSREEKLVKSIEKAEEEGSRFEEIRKQVMSTTP</sequence>
<organism evidence="3 4">
    <name type="scientific">Meripilus lineatus</name>
    <dbReference type="NCBI Taxonomy" id="2056292"/>
    <lineage>
        <taxon>Eukaryota</taxon>
        <taxon>Fungi</taxon>
        <taxon>Dikarya</taxon>
        <taxon>Basidiomycota</taxon>
        <taxon>Agaricomycotina</taxon>
        <taxon>Agaricomycetes</taxon>
        <taxon>Polyporales</taxon>
        <taxon>Meripilaceae</taxon>
        <taxon>Meripilus</taxon>
    </lineage>
</organism>
<evidence type="ECO:0000313" key="4">
    <source>
        <dbReference type="Proteomes" id="UP001212997"/>
    </source>
</evidence>
<feature type="region of interest" description="Disordered" evidence="2">
    <location>
        <begin position="199"/>
        <end position="221"/>
    </location>
</feature>
<dbReference type="Proteomes" id="UP001212997">
    <property type="component" value="Unassembled WGS sequence"/>
</dbReference>
<keyword evidence="1" id="KW-0175">Coiled coil</keyword>
<reference evidence="3" key="1">
    <citation type="submission" date="2022-07" db="EMBL/GenBank/DDBJ databases">
        <title>Genome Sequence of Physisporinus lineatus.</title>
        <authorList>
            <person name="Buettner E."/>
        </authorList>
    </citation>
    <scope>NUCLEOTIDE SEQUENCE</scope>
    <source>
        <strain evidence="3">VT162</strain>
    </source>
</reference>
<evidence type="ECO:0000256" key="2">
    <source>
        <dbReference type="SAM" id="MobiDB-lite"/>
    </source>
</evidence>
<dbReference type="AlphaFoldDB" id="A0AAD5YGZ3"/>
<proteinExistence type="predicted"/>
<feature type="coiled-coil region" evidence="1">
    <location>
        <begin position="34"/>
        <end position="116"/>
    </location>
</feature>
<gene>
    <name evidence="3" type="ORF">NLI96_g2036</name>
</gene>
<name>A0AAD5YGZ3_9APHY</name>
<protein>
    <submittedName>
        <fullName evidence="3">Uncharacterized protein</fullName>
    </submittedName>
</protein>
<keyword evidence="4" id="KW-1185">Reference proteome</keyword>
<dbReference type="EMBL" id="JANAWD010000042">
    <property type="protein sequence ID" value="KAJ3489606.1"/>
    <property type="molecule type" value="Genomic_DNA"/>
</dbReference>
<evidence type="ECO:0000313" key="3">
    <source>
        <dbReference type="EMBL" id="KAJ3489606.1"/>
    </source>
</evidence>
<comment type="caution">
    <text evidence="3">The sequence shown here is derived from an EMBL/GenBank/DDBJ whole genome shotgun (WGS) entry which is preliminary data.</text>
</comment>
<accession>A0AAD5YGZ3</accession>
<feature type="compositionally biased region" description="Basic and acidic residues" evidence="2">
    <location>
        <begin position="199"/>
        <end position="214"/>
    </location>
</feature>